<gene>
    <name evidence="3" type="ORF">CU102_20365</name>
</gene>
<dbReference type="InterPro" id="IPR036291">
    <property type="entry name" value="NAD(P)-bd_dom_sf"/>
</dbReference>
<evidence type="ECO:0000313" key="3">
    <source>
        <dbReference type="EMBL" id="PSH65595.1"/>
    </source>
</evidence>
<dbReference type="FunFam" id="3.40.50.720:FF:000084">
    <property type="entry name" value="Short-chain dehydrogenase reductase"/>
    <property type="match status" value="1"/>
</dbReference>
<dbReference type="InterPro" id="IPR057326">
    <property type="entry name" value="KR_dom"/>
</dbReference>
<dbReference type="PRINTS" id="PR00081">
    <property type="entry name" value="GDHRDH"/>
</dbReference>
<dbReference type="GO" id="GO:0030497">
    <property type="term" value="P:fatty acid elongation"/>
    <property type="evidence" value="ECO:0007669"/>
    <property type="project" value="TreeGrafter"/>
</dbReference>
<keyword evidence="4" id="KW-1185">Reference proteome</keyword>
<dbReference type="EMBL" id="PGGO01000017">
    <property type="protein sequence ID" value="PSH65595.1"/>
    <property type="molecule type" value="Genomic_DNA"/>
</dbReference>
<name>A0A2P7BGN7_9HYPH</name>
<dbReference type="SUPFAM" id="SSF51735">
    <property type="entry name" value="NAD(P)-binding Rossmann-fold domains"/>
    <property type="match status" value="1"/>
</dbReference>
<dbReference type="Proteomes" id="UP000241444">
    <property type="component" value="Unassembled WGS sequence"/>
</dbReference>
<reference evidence="4" key="1">
    <citation type="submission" date="2017-11" db="EMBL/GenBank/DDBJ databases">
        <authorList>
            <person name="Kuznetsova I."/>
            <person name="Sazanova A."/>
            <person name="Chirak E."/>
            <person name="Safronova V."/>
            <person name="Willems A."/>
        </authorList>
    </citation>
    <scope>NUCLEOTIDE SEQUENCE [LARGE SCALE GENOMIC DNA]</scope>
    <source>
        <strain evidence="4">STM 196</strain>
    </source>
</reference>
<evidence type="ECO:0000256" key="1">
    <source>
        <dbReference type="ARBA" id="ARBA00006484"/>
    </source>
</evidence>
<protein>
    <submittedName>
        <fullName evidence="3">Dehydrogenase</fullName>
    </submittedName>
</protein>
<dbReference type="OrthoDB" id="286404at2"/>
<comment type="caution">
    <text evidence="3">The sequence shown here is derived from an EMBL/GenBank/DDBJ whole genome shotgun (WGS) entry which is preliminary data.</text>
</comment>
<evidence type="ECO:0000259" key="2">
    <source>
        <dbReference type="SMART" id="SM00822"/>
    </source>
</evidence>
<dbReference type="Gene3D" id="3.40.50.720">
    <property type="entry name" value="NAD(P)-binding Rossmann-like Domain"/>
    <property type="match status" value="1"/>
</dbReference>
<dbReference type="PROSITE" id="PS00061">
    <property type="entry name" value="ADH_SHORT"/>
    <property type="match status" value="1"/>
</dbReference>
<evidence type="ECO:0000313" key="4">
    <source>
        <dbReference type="Proteomes" id="UP000241444"/>
    </source>
</evidence>
<dbReference type="PANTHER" id="PTHR42760">
    <property type="entry name" value="SHORT-CHAIN DEHYDROGENASES/REDUCTASES FAMILY MEMBER"/>
    <property type="match status" value="1"/>
</dbReference>
<organism evidence="3 4">
    <name type="scientific">Phyllobacterium brassicacearum</name>
    <dbReference type="NCBI Taxonomy" id="314235"/>
    <lineage>
        <taxon>Bacteria</taxon>
        <taxon>Pseudomonadati</taxon>
        <taxon>Pseudomonadota</taxon>
        <taxon>Alphaproteobacteria</taxon>
        <taxon>Hyphomicrobiales</taxon>
        <taxon>Phyllobacteriaceae</taxon>
        <taxon>Phyllobacterium</taxon>
    </lineage>
</organism>
<dbReference type="PRINTS" id="PR00080">
    <property type="entry name" value="SDRFAMILY"/>
</dbReference>
<dbReference type="Pfam" id="PF13561">
    <property type="entry name" value="adh_short_C2"/>
    <property type="match status" value="1"/>
</dbReference>
<dbReference type="InterPro" id="IPR020904">
    <property type="entry name" value="Sc_DH/Rdtase_CS"/>
</dbReference>
<dbReference type="SMART" id="SM00822">
    <property type="entry name" value="PKS_KR"/>
    <property type="match status" value="1"/>
</dbReference>
<dbReference type="InterPro" id="IPR002347">
    <property type="entry name" value="SDR_fam"/>
</dbReference>
<dbReference type="GO" id="GO:0016616">
    <property type="term" value="F:oxidoreductase activity, acting on the CH-OH group of donors, NAD or NADP as acceptor"/>
    <property type="evidence" value="ECO:0007669"/>
    <property type="project" value="TreeGrafter"/>
</dbReference>
<proteinExistence type="inferred from homology"/>
<comment type="similarity">
    <text evidence="1">Belongs to the short-chain dehydrogenases/reductases (SDR) family.</text>
</comment>
<dbReference type="AlphaFoldDB" id="A0A2P7BGN7"/>
<dbReference type="PANTHER" id="PTHR42760:SF40">
    <property type="entry name" value="3-OXOACYL-[ACYL-CARRIER-PROTEIN] REDUCTASE, CHLOROPLASTIC"/>
    <property type="match status" value="1"/>
</dbReference>
<accession>A0A2P7BGN7</accession>
<sequence length="283" mass="29534">MGLRVAPELIRPPLAANLSGGVLDDGRKLPVSKNLFDFTEKRVLVTGGSRGLGLEIAKAFSIAGADVVISGRDADALDEVRTVLKGQASIVQVVAADLVNEAETLVLRSAELLGGLDILIHAAGIRDRRSTLDMSPADFSTVVDVNLAAAYRLARAALPLLQRSGSGRLVFVTSIAASIARAPDPAYTASKGGLSALARSLAVEFGADNLTVNSIAPGWFVTEPNQALADDPKVQDFVNVRIPLKRWGRPEELAPAALFLASPAASFVNGVTLTVDGGMSAQM</sequence>
<feature type="domain" description="Ketoreductase" evidence="2">
    <location>
        <begin position="41"/>
        <end position="219"/>
    </location>
</feature>